<organism evidence="2 3">
    <name type="scientific">Baudoinia panamericana (strain UAMH 10762)</name>
    <name type="common">Angels' share fungus</name>
    <name type="synonym">Baudoinia compniacensis (strain UAMH 10762)</name>
    <dbReference type="NCBI Taxonomy" id="717646"/>
    <lineage>
        <taxon>Eukaryota</taxon>
        <taxon>Fungi</taxon>
        <taxon>Dikarya</taxon>
        <taxon>Ascomycota</taxon>
        <taxon>Pezizomycotina</taxon>
        <taxon>Dothideomycetes</taxon>
        <taxon>Dothideomycetidae</taxon>
        <taxon>Mycosphaerellales</taxon>
        <taxon>Teratosphaeriaceae</taxon>
        <taxon>Baudoinia</taxon>
    </lineage>
</organism>
<dbReference type="SUPFAM" id="SSF82171">
    <property type="entry name" value="DPP6 N-terminal domain-like"/>
    <property type="match status" value="1"/>
</dbReference>
<dbReference type="Gene3D" id="2.130.10.10">
    <property type="entry name" value="YVTN repeat-like/Quinoprotein amine dehydrogenase"/>
    <property type="match status" value="1"/>
</dbReference>
<dbReference type="RefSeq" id="XP_007677420.1">
    <property type="nucleotide sequence ID" value="XM_007679230.1"/>
</dbReference>
<reference evidence="2 3" key="1">
    <citation type="journal article" date="2012" name="PLoS Pathog.">
        <title>Diverse lifestyles and strategies of plant pathogenesis encoded in the genomes of eighteen Dothideomycetes fungi.</title>
        <authorList>
            <person name="Ohm R.A."/>
            <person name="Feau N."/>
            <person name="Henrissat B."/>
            <person name="Schoch C.L."/>
            <person name="Horwitz B.A."/>
            <person name="Barry K.W."/>
            <person name="Condon B.J."/>
            <person name="Copeland A.C."/>
            <person name="Dhillon B."/>
            <person name="Glaser F."/>
            <person name="Hesse C.N."/>
            <person name="Kosti I."/>
            <person name="LaButti K."/>
            <person name="Lindquist E.A."/>
            <person name="Lucas S."/>
            <person name="Salamov A.A."/>
            <person name="Bradshaw R.E."/>
            <person name="Ciuffetti L."/>
            <person name="Hamelin R.C."/>
            <person name="Kema G.H.J."/>
            <person name="Lawrence C."/>
            <person name="Scott J.A."/>
            <person name="Spatafora J.W."/>
            <person name="Turgeon B.G."/>
            <person name="de Wit P.J.G.M."/>
            <person name="Zhong S."/>
            <person name="Goodwin S.B."/>
            <person name="Grigoriev I.V."/>
        </authorList>
    </citation>
    <scope>NUCLEOTIDE SEQUENCE [LARGE SCALE GENOMIC DNA]</scope>
    <source>
        <strain evidence="2 3">UAMH 10762</strain>
    </source>
</reference>
<feature type="region of interest" description="Disordered" evidence="1">
    <location>
        <begin position="97"/>
        <end position="161"/>
    </location>
</feature>
<dbReference type="GeneID" id="19112621"/>
<name>M2LLJ0_BAUPA</name>
<dbReference type="STRING" id="717646.M2LLJ0"/>
<gene>
    <name evidence="2" type="ORF">BAUCODRAFT_35145</name>
</gene>
<dbReference type="Pfam" id="PF08513">
    <property type="entry name" value="LisH"/>
    <property type="match status" value="1"/>
</dbReference>
<dbReference type="AlphaFoldDB" id="M2LLJ0"/>
<proteinExistence type="predicted"/>
<dbReference type="EMBL" id="KB445557">
    <property type="protein sequence ID" value="EMC95152.1"/>
    <property type="molecule type" value="Genomic_DNA"/>
</dbReference>
<dbReference type="PROSITE" id="PS50896">
    <property type="entry name" value="LISH"/>
    <property type="match status" value="1"/>
</dbReference>
<dbReference type="Gene3D" id="1.20.960.30">
    <property type="match status" value="1"/>
</dbReference>
<dbReference type="InterPro" id="IPR015943">
    <property type="entry name" value="WD40/YVTN_repeat-like_dom_sf"/>
</dbReference>
<feature type="region of interest" description="Disordered" evidence="1">
    <location>
        <begin position="541"/>
        <end position="561"/>
    </location>
</feature>
<dbReference type="KEGG" id="bcom:BAUCODRAFT_35145"/>
<protein>
    <submittedName>
        <fullName evidence="2">Uncharacterized protein</fullName>
    </submittedName>
</protein>
<evidence type="ECO:0000313" key="2">
    <source>
        <dbReference type="EMBL" id="EMC95152.1"/>
    </source>
</evidence>
<dbReference type="Proteomes" id="UP000011761">
    <property type="component" value="Unassembled WGS sequence"/>
</dbReference>
<accession>M2LLJ0</accession>
<dbReference type="OrthoDB" id="1367865at2759"/>
<evidence type="ECO:0000256" key="1">
    <source>
        <dbReference type="SAM" id="MobiDB-lite"/>
    </source>
</evidence>
<dbReference type="InterPro" id="IPR006594">
    <property type="entry name" value="LisH"/>
</dbReference>
<keyword evidence="3" id="KW-1185">Reference proteome</keyword>
<feature type="region of interest" description="Disordered" evidence="1">
    <location>
        <begin position="175"/>
        <end position="196"/>
    </location>
</feature>
<feature type="compositionally biased region" description="Polar residues" evidence="1">
    <location>
        <begin position="102"/>
        <end position="113"/>
    </location>
</feature>
<dbReference type="OMA" id="QIWSVES"/>
<dbReference type="eggNOG" id="KOG0273">
    <property type="taxonomic scope" value="Eukaryota"/>
</dbReference>
<evidence type="ECO:0000313" key="3">
    <source>
        <dbReference type="Proteomes" id="UP000011761"/>
    </source>
</evidence>
<dbReference type="HOGENOM" id="CLU_018409_1_0_1"/>
<feature type="region of interest" description="Disordered" evidence="1">
    <location>
        <begin position="651"/>
        <end position="680"/>
    </location>
</feature>
<feature type="compositionally biased region" description="Polar residues" evidence="1">
    <location>
        <begin position="655"/>
        <end position="665"/>
    </location>
</feature>
<sequence>MPLHSDHLNYLILRYFQENGLESSAIAFHKEWHRPRDFRNPESFPFARAVKRNDLYMLVNEGLFLDAATARRRDQPRRYPWADVNPREPMGEEETTLLENGVASSDSRPTTSSGKRKDRPSTANANANAAKQIMRAPDEFPVPAPKRQRRTSVTDGGSMVNGVMDETMEIDVVTNGSPDVGAGQDNDAEAATTASGELDVEAEAQPARYDSMDLMTQTETKIGPLTSTMYWKLDKPGARVFQSAFNPDASDPKNASLMLTVGQSLCRLYDVPQTLDGTSAIEHQDDPHLPPQGLIMASAWHPKGHTAACAMQAILQLSDSGSDDKQDQQHPMQLILNHGRDHGSSAWDVDETLLQASSVVLCVRYSPQGSYLLVARTNTERGLVQIWKVPADVQQSASEGLEDHNVAKQPIAWCMFDRQLLDACWIGEDTFMVSGSAGLARSYRLSEAREVCAEDIDADNVAIRGLSELSSRVVETEEECDKLRFDAEVGVAIYASTEAKLMIMRAIFPESNSGEGAAGSSTSGAASVELPGTLTALAFQPPQQVDRGGPGQGPSDASDGKSAILGAAFEEGFAVLYRITSSFDARRNILCQVYRQVQLADGPAFALAWSHQGTHLAIGGPELVQVYTAEALFSKKTNRLGQHEPLVTWRPDQAATRNSEATEPATSGAVEDEDEASIEPSLSWSADGESLGFAHERQLAVIRFRPPLHSAAGHTMQVVEASAESVAS</sequence>